<sequence>WGRHATVQLQEETAYKAALGQLRAVFTGQPGWGSGQGGLHLVVLALPGVAPAWAVHLMRDCMRAEVALLVPEAKGTPSAATLIGQVHTDDRDRIGYEATQAGLAAKLEEVLVHGVMMPRPQEPPRPGDRTLVGRWMDVHRNLPPSWPGGSTSSLSEEKPLVSVCIVHHNRPEMLLQAIASLQEQEYKPIEVVVYDNGSDGPRIPAELAKVELELAKLAPNQGWLLRSPTIVTLGTARNAAAKARYL</sequence>
<dbReference type="Gene3D" id="3.90.550.10">
    <property type="entry name" value="Spore Coat Polysaccharide Biosynthesis Protein SpsA, Chain A"/>
    <property type="match status" value="1"/>
</dbReference>
<proteinExistence type="predicted"/>
<evidence type="ECO:0000313" key="3">
    <source>
        <dbReference type="Proteomes" id="UP001190700"/>
    </source>
</evidence>
<evidence type="ECO:0000313" key="2">
    <source>
        <dbReference type="EMBL" id="KAK3272746.1"/>
    </source>
</evidence>
<dbReference type="GO" id="GO:0016758">
    <property type="term" value="F:hexosyltransferase activity"/>
    <property type="evidence" value="ECO:0007669"/>
    <property type="project" value="UniProtKB-ARBA"/>
</dbReference>
<dbReference type="AlphaFoldDB" id="A0AAE0L5C8"/>
<keyword evidence="3" id="KW-1185">Reference proteome</keyword>
<gene>
    <name evidence="2" type="ORF">CYMTET_18968</name>
</gene>
<reference evidence="2 3" key="1">
    <citation type="journal article" date="2015" name="Genome Biol. Evol.">
        <title>Comparative Genomics of a Bacterivorous Green Alga Reveals Evolutionary Causalities and Consequences of Phago-Mixotrophic Mode of Nutrition.</title>
        <authorList>
            <person name="Burns J.A."/>
            <person name="Paasch A."/>
            <person name="Narechania A."/>
            <person name="Kim E."/>
        </authorList>
    </citation>
    <scope>NUCLEOTIDE SEQUENCE [LARGE SCALE GENOMIC DNA]</scope>
    <source>
        <strain evidence="2 3">PLY_AMNH</strain>
    </source>
</reference>
<feature type="domain" description="Glycosyltransferase 2-like" evidence="1">
    <location>
        <begin position="162"/>
        <end position="240"/>
    </location>
</feature>
<dbReference type="CDD" id="cd00761">
    <property type="entry name" value="Glyco_tranf_GTA_type"/>
    <property type="match status" value="1"/>
</dbReference>
<dbReference type="PANTHER" id="PTHR22916">
    <property type="entry name" value="GLYCOSYLTRANSFERASE"/>
    <property type="match status" value="1"/>
</dbReference>
<organism evidence="2 3">
    <name type="scientific">Cymbomonas tetramitiformis</name>
    <dbReference type="NCBI Taxonomy" id="36881"/>
    <lineage>
        <taxon>Eukaryota</taxon>
        <taxon>Viridiplantae</taxon>
        <taxon>Chlorophyta</taxon>
        <taxon>Pyramimonadophyceae</taxon>
        <taxon>Pyramimonadales</taxon>
        <taxon>Pyramimonadaceae</taxon>
        <taxon>Cymbomonas</taxon>
    </lineage>
</organism>
<dbReference type="SUPFAM" id="SSF53448">
    <property type="entry name" value="Nucleotide-diphospho-sugar transferases"/>
    <property type="match status" value="1"/>
</dbReference>
<accession>A0AAE0L5C8</accession>
<feature type="non-terminal residue" evidence="2">
    <location>
        <position position="1"/>
    </location>
</feature>
<comment type="caution">
    <text evidence="2">The sequence shown here is derived from an EMBL/GenBank/DDBJ whole genome shotgun (WGS) entry which is preliminary data.</text>
</comment>
<dbReference type="PANTHER" id="PTHR22916:SF3">
    <property type="entry name" value="UDP-GLCNAC:BETAGAL BETA-1,3-N-ACETYLGLUCOSAMINYLTRANSFERASE-LIKE PROTEIN 1"/>
    <property type="match status" value="1"/>
</dbReference>
<dbReference type="Proteomes" id="UP001190700">
    <property type="component" value="Unassembled WGS sequence"/>
</dbReference>
<dbReference type="EMBL" id="LGRX02008808">
    <property type="protein sequence ID" value="KAK3272746.1"/>
    <property type="molecule type" value="Genomic_DNA"/>
</dbReference>
<dbReference type="Pfam" id="PF00535">
    <property type="entry name" value="Glycos_transf_2"/>
    <property type="match status" value="1"/>
</dbReference>
<dbReference type="InterPro" id="IPR001173">
    <property type="entry name" value="Glyco_trans_2-like"/>
</dbReference>
<protein>
    <recommendedName>
        <fullName evidence="1">Glycosyltransferase 2-like domain-containing protein</fullName>
    </recommendedName>
</protein>
<name>A0AAE0L5C8_9CHLO</name>
<dbReference type="InterPro" id="IPR029044">
    <property type="entry name" value="Nucleotide-diphossugar_trans"/>
</dbReference>
<evidence type="ECO:0000259" key="1">
    <source>
        <dbReference type="Pfam" id="PF00535"/>
    </source>
</evidence>